<feature type="compositionally biased region" description="Basic and acidic residues" evidence="16">
    <location>
        <begin position="805"/>
        <end position="815"/>
    </location>
</feature>
<dbReference type="GO" id="GO:0016757">
    <property type="term" value="F:glycosyltransferase activity"/>
    <property type="evidence" value="ECO:0007669"/>
    <property type="project" value="UniProtKB-KW"/>
</dbReference>
<keyword evidence="20" id="KW-1185">Reference proteome</keyword>
<evidence type="ECO:0000313" key="20">
    <source>
        <dbReference type="Proteomes" id="UP001348492"/>
    </source>
</evidence>
<dbReference type="InterPro" id="IPR001264">
    <property type="entry name" value="Glyco_trans_51"/>
</dbReference>
<keyword evidence="5" id="KW-0121">Carboxypeptidase</keyword>
<protein>
    <recommendedName>
        <fullName evidence="4">Penicillin-binding protein 1A</fullName>
        <ecNumber evidence="14">2.4.99.28</ecNumber>
        <ecNumber evidence="3">3.4.16.4</ecNumber>
    </recommendedName>
</protein>
<evidence type="ECO:0000256" key="16">
    <source>
        <dbReference type="SAM" id="MobiDB-lite"/>
    </source>
</evidence>
<evidence type="ECO:0000256" key="4">
    <source>
        <dbReference type="ARBA" id="ARBA00018638"/>
    </source>
</evidence>
<evidence type="ECO:0000256" key="2">
    <source>
        <dbReference type="ARBA" id="ARBA00004401"/>
    </source>
</evidence>
<dbReference type="InterPro" id="IPR001460">
    <property type="entry name" value="PCN-bd_Tpept"/>
</dbReference>
<name>A0ABZ2EZC0_9FIRM</name>
<dbReference type="Pfam" id="PF00905">
    <property type="entry name" value="Transpeptidase"/>
    <property type="match status" value="1"/>
</dbReference>
<organism evidence="19 20">
    <name type="scientific">Terrisporobacter glycolicus ATCC 14880 = DSM 1288</name>
    <dbReference type="NCBI Taxonomy" id="1121315"/>
    <lineage>
        <taxon>Bacteria</taxon>
        <taxon>Bacillati</taxon>
        <taxon>Bacillota</taxon>
        <taxon>Clostridia</taxon>
        <taxon>Peptostreptococcales</taxon>
        <taxon>Peptostreptococcaceae</taxon>
        <taxon>Terrisporobacter</taxon>
    </lineage>
</organism>
<feature type="compositionally biased region" description="Low complexity" evidence="16">
    <location>
        <begin position="841"/>
        <end position="857"/>
    </location>
</feature>
<dbReference type="SUPFAM" id="SSF56601">
    <property type="entry name" value="beta-lactamase/transpeptidase-like"/>
    <property type="match status" value="1"/>
</dbReference>
<proteinExistence type="predicted"/>
<evidence type="ECO:0000256" key="9">
    <source>
        <dbReference type="ARBA" id="ARBA00022801"/>
    </source>
</evidence>
<accession>A0ABZ2EZC0</accession>
<comment type="catalytic activity">
    <reaction evidence="15">
        <text>[GlcNAc-(1-&gt;4)-Mur2Ac(oyl-L-Ala-gamma-D-Glu-L-Lys-D-Ala-D-Ala)](n)-di-trans,octa-cis-undecaprenyl diphosphate + beta-D-GlcNAc-(1-&gt;4)-Mur2Ac(oyl-L-Ala-gamma-D-Glu-L-Lys-D-Ala-D-Ala)-di-trans,octa-cis-undecaprenyl diphosphate = [GlcNAc-(1-&gt;4)-Mur2Ac(oyl-L-Ala-gamma-D-Glu-L-Lys-D-Ala-D-Ala)](n+1)-di-trans,octa-cis-undecaprenyl diphosphate + di-trans,octa-cis-undecaprenyl diphosphate + H(+)</text>
        <dbReference type="Rhea" id="RHEA:23708"/>
        <dbReference type="Rhea" id="RHEA-COMP:9602"/>
        <dbReference type="Rhea" id="RHEA-COMP:9603"/>
        <dbReference type="ChEBI" id="CHEBI:15378"/>
        <dbReference type="ChEBI" id="CHEBI:58405"/>
        <dbReference type="ChEBI" id="CHEBI:60033"/>
        <dbReference type="ChEBI" id="CHEBI:78435"/>
        <dbReference type="EC" id="2.4.99.28"/>
    </reaction>
</comment>
<evidence type="ECO:0000256" key="5">
    <source>
        <dbReference type="ARBA" id="ARBA00022645"/>
    </source>
</evidence>
<evidence type="ECO:0000256" key="6">
    <source>
        <dbReference type="ARBA" id="ARBA00022670"/>
    </source>
</evidence>
<keyword evidence="9" id="KW-0378">Hydrolase</keyword>
<feature type="compositionally biased region" description="Basic residues" evidence="16">
    <location>
        <begin position="42"/>
        <end position="53"/>
    </location>
</feature>
<keyword evidence="10" id="KW-0812">Transmembrane</keyword>
<keyword evidence="8 19" id="KW-0808">Transferase</keyword>
<feature type="compositionally biased region" description="Polar residues" evidence="16">
    <location>
        <begin position="484"/>
        <end position="494"/>
    </location>
</feature>
<evidence type="ECO:0000256" key="3">
    <source>
        <dbReference type="ARBA" id="ARBA00012448"/>
    </source>
</evidence>
<keyword evidence="10" id="KW-0735">Signal-anchor</keyword>
<evidence type="ECO:0000256" key="7">
    <source>
        <dbReference type="ARBA" id="ARBA00022676"/>
    </source>
</evidence>
<dbReference type="RefSeq" id="WP_018592102.1">
    <property type="nucleotide sequence ID" value="NZ_AUUB01000014.1"/>
</dbReference>
<feature type="region of interest" description="Disordered" evidence="16">
    <location>
        <begin position="484"/>
        <end position="504"/>
    </location>
</feature>
<evidence type="ECO:0000256" key="11">
    <source>
        <dbReference type="ARBA" id="ARBA00023251"/>
    </source>
</evidence>
<keyword evidence="7 19" id="KW-0328">Glycosyltransferase</keyword>
<evidence type="ECO:0000259" key="18">
    <source>
        <dbReference type="Pfam" id="PF00912"/>
    </source>
</evidence>
<gene>
    <name evidence="19" type="primary">mtgA</name>
    <name evidence="19" type="ORF">TEGL_36780</name>
</gene>
<feature type="region of interest" description="Disordered" evidence="16">
    <location>
        <begin position="1"/>
        <end position="53"/>
    </location>
</feature>
<dbReference type="EMBL" id="CP117523">
    <property type="protein sequence ID" value="WWD85224.1"/>
    <property type="molecule type" value="Genomic_DNA"/>
</dbReference>
<reference evidence="19 20" key="1">
    <citation type="journal article" date="2023" name="PLoS ONE">
        <title>Genome-based metabolic and phylogenomic analysis of three Terrisporobacter species.</title>
        <authorList>
            <person name="Boer T."/>
            <person name="Bengelsdorf F.R."/>
            <person name="Bomeke M."/>
            <person name="Daniel R."/>
            <person name="Poehlein A."/>
        </authorList>
    </citation>
    <scope>NUCLEOTIDE SEQUENCE [LARGE SCALE GENOMIC DNA]</scope>
    <source>
        <strain evidence="19 20">DSM 1288</strain>
    </source>
</reference>
<dbReference type="PANTHER" id="PTHR32282:SF33">
    <property type="entry name" value="PEPTIDOGLYCAN GLYCOSYLTRANSFERASE"/>
    <property type="match status" value="1"/>
</dbReference>
<evidence type="ECO:0000259" key="17">
    <source>
        <dbReference type="Pfam" id="PF00905"/>
    </source>
</evidence>
<feature type="region of interest" description="Disordered" evidence="16">
    <location>
        <begin position="794"/>
        <end position="884"/>
    </location>
</feature>
<evidence type="ECO:0000256" key="13">
    <source>
        <dbReference type="ARBA" id="ARBA00034000"/>
    </source>
</evidence>
<evidence type="ECO:0000256" key="8">
    <source>
        <dbReference type="ARBA" id="ARBA00022679"/>
    </source>
</evidence>
<evidence type="ECO:0000256" key="15">
    <source>
        <dbReference type="ARBA" id="ARBA00049902"/>
    </source>
</evidence>
<dbReference type="InterPro" id="IPR012338">
    <property type="entry name" value="Beta-lactam/transpept-like"/>
</dbReference>
<dbReference type="InterPro" id="IPR023346">
    <property type="entry name" value="Lysozyme-like_dom_sf"/>
</dbReference>
<feature type="compositionally biased region" description="Basic and acidic residues" evidence="16">
    <location>
        <begin position="1"/>
        <end position="10"/>
    </location>
</feature>
<comment type="subcellular location">
    <subcellularLocation>
        <location evidence="2">Cell membrane</location>
        <topology evidence="2">Single-pass type II membrane protein</topology>
    </subcellularLocation>
</comment>
<sequence length="884" mass="96112">MGRDNRDDKNKIKRRKVSSSDKRNTSQASSKSSKSSNSSRTSSKRKTSSKKRSGRFKGVKTVALVFLVLLVVGVAATSGIVFASLRNTDTINKAYLDKKTYQTTEILYADGNLLAKAQTSDKKEPVSDIKKISKDLQHALIAAEDERFYEHNGVDMKGLARSVINTLMGNKQGGSTIPMQVSKMLITSQEQSITRKIKDIYYAFEMSKTMSKDDVLLAYLNNFYAGNGLYGAEAAAQGYFSKSAEKLTAGEAALLMASTNNPSKYSPYIKEKLDGSETKEDVENKLLFYTNTTEDTWDEPSEVELQMIDKINSWGLISPETYNQLRNKTIVVRKAVPREAAKEKQKAILSKMLRLGYITQAQYDKEAAAPIEIKLPKAKETVVSSVEDYVYSEVVEALMNQGYTKEEAQNMYYNGGLRISTTIDPGMQKNLETQYDNKSNFPETREGADGVVQPQSAMVILDYRTGQIKSLIGGRYVKGKRTLNRATNPEQPGSTIKPLSVYTPAIDTKRTTQSRAFSDARGGYKFKKNQDWNPKTTTAGSGMMSVRKALAMSSNPIAVKVAETLGDSYSECTDVMMDYLKNFGITTLLDSRTKEESNTDRYFPSLVLGGMAYGISPLEMAAAYGTLANGGTYVEPTVFTTIQTFDGNLIAKSNPQENRAVSEDVAFVVTDMLQAVVKEGTGKKAAIDNMAVAGKTGTTNDALDAWFVGYTPYYVGATYIGDDAGTGEKRRSVVGTSSSAASLWSSVMTPIHKNLTPVESFTKPEGVYFAKINPSDGGTSSYGVNAAFIEGTAPERASSQAPPVQEKEPAEEKPNTDGAGDGDNPPDEDNTEKPEEPTPPEDTGGNNGNNGNTNNGGTDNGGGNEDNSGDKPVDNTTEGTDKVN</sequence>
<evidence type="ECO:0000256" key="1">
    <source>
        <dbReference type="ARBA" id="ARBA00002624"/>
    </source>
</evidence>
<dbReference type="InterPro" id="IPR036950">
    <property type="entry name" value="PBP_transglycosylase"/>
</dbReference>
<feature type="domain" description="Penicillin-binding protein transpeptidase" evidence="17">
    <location>
        <begin position="457"/>
        <end position="719"/>
    </location>
</feature>
<comment type="function">
    <text evidence="1">Cell wall formation. Synthesis of cross-linked peptidoglycan from the lipid intermediates. The enzyme has a penicillin-insensitive transglycosylase N-terminal domain (formation of linear glycan strands) and a penicillin-sensitive transpeptidase C-terminal domain (cross-linking of the peptide subunits).</text>
</comment>
<evidence type="ECO:0000256" key="10">
    <source>
        <dbReference type="ARBA" id="ARBA00022968"/>
    </source>
</evidence>
<dbReference type="PANTHER" id="PTHR32282">
    <property type="entry name" value="BINDING PROTEIN TRANSPEPTIDASE, PUTATIVE-RELATED"/>
    <property type="match status" value="1"/>
</dbReference>
<feature type="compositionally biased region" description="Basic and acidic residues" evidence="16">
    <location>
        <begin position="868"/>
        <end position="884"/>
    </location>
</feature>
<dbReference type="EC" id="3.4.16.4" evidence="3"/>
<evidence type="ECO:0000256" key="14">
    <source>
        <dbReference type="ARBA" id="ARBA00044770"/>
    </source>
</evidence>
<dbReference type="Proteomes" id="UP001348492">
    <property type="component" value="Chromosome"/>
</dbReference>
<keyword evidence="11" id="KW-0046">Antibiotic resistance</keyword>
<keyword evidence="6" id="KW-0645">Protease</keyword>
<comment type="catalytic activity">
    <reaction evidence="13">
        <text>Preferential cleavage: (Ac)2-L-Lys-D-Ala-|-D-Ala. Also transpeptidation of peptidyl-alanyl moieties that are N-acyl substituents of D-alanine.</text>
        <dbReference type="EC" id="3.4.16.4"/>
    </reaction>
</comment>
<feature type="compositionally biased region" description="Low complexity" evidence="16">
    <location>
        <begin position="25"/>
        <end position="41"/>
    </location>
</feature>
<dbReference type="Pfam" id="PF00912">
    <property type="entry name" value="Transgly"/>
    <property type="match status" value="1"/>
</dbReference>
<dbReference type="Gene3D" id="1.10.3810.10">
    <property type="entry name" value="Biosynthetic peptidoglycan transglycosylase-like"/>
    <property type="match status" value="1"/>
</dbReference>
<evidence type="ECO:0000313" key="19">
    <source>
        <dbReference type="EMBL" id="WWD85224.1"/>
    </source>
</evidence>
<dbReference type="Gene3D" id="3.40.710.10">
    <property type="entry name" value="DD-peptidase/beta-lactamase superfamily"/>
    <property type="match status" value="1"/>
</dbReference>
<evidence type="ECO:0000256" key="12">
    <source>
        <dbReference type="ARBA" id="ARBA00023268"/>
    </source>
</evidence>
<feature type="domain" description="Glycosyl transferase family 51" evidence="18">
    <location>
        <begin position="111"/>
        <end position="271"/>
    </location>
</feature>
<dbReference type="SUPFAM" id="SSF53955">
    <property type="entry name" value="Lysozyme-like"/>
    <property type="match status" value="1"/>
</dbReference>
<dbReference type="InterPro" id="IPR050396">
    <property type="entry name" value="Glycosyltr_51/Transpeptidase"/>
</dbReference>
<dbReference type="EC" id="2.4.99.28" evidence="14"/>
<keyword evidence="12" id="KW-0511">Multifunctional enzyme</keyword>